<dbReference type="HOGENOM" id="CLU_2291475_0_0_1"/>
<dbReference type="RefSeq" id="XP_007698896.1">
    <property type="nucleotide sequence ID" value="XM_007700706.1"/>
</dbReference>
<name>M2SEY8_COCSN</name>
<sequence length="101" mass="11337">MEIEEESASSKHLFSSNISHSLETRNRQLRRSLRNASAINAICNAPVLYGTIDIAVIHFTITIRAVRMQAQDALDIAIKALKNMNITTVFKAAIMWMKSHP</sequence>
<reference evidence="2" key="2">
    <citation type="journal article" date="2013" name="PLoS Genet.">
        <title>Comparative genome structure, secondary metabolite, and effector coding capacity across Cochliobolus pathogens.</title>
        <authorList>
            <person name="Condon B.J."/>
            <person name="Leng Y."/>
            <person name="Wu D."/>
            <person name="Bushley K.E."/>
            <person name="Ohm R.A."/>
            <person name="Otillar R."/>
            <person name="Martin J."/>
            <person name="Schackwitz W."/>
            <person name="Grimwood J."/>
            <person name="MohdZainudin N."/>
            <person name="Xue C."/>
            <person name="Wang R."/>
            <person name="Manning V.A."/>
            <person name="Dhillon B."/>
            <person name="Tu Z.J."/>
            <person name="Steffenson B.J."/>
            <person name="Salamov A."/>
            <person name="Sun H."/>
            <person name="Lowry S."/>
            <person name="LaButti K."/>
            <person name="Han J."/>
            <person name="Copeland A."/>
            <person name="Lindquist E."/>
            <person name="Barry K."/>
            <person name="Schmutz J."/>
            <person name="Baker S.E."/>
            <person name="Ciuffetti L.M."/>
            <person name="Grigoriev I.V."/>
            <person name="Zhong S."/>
            <person name="Turgeon B.G."/>
        </authorList>
    </citation>
    <scope>NUCLEOTIDE SEQUENCE [LARGE SCALE GENOMIC DNA]</scope>
    <source>
        <strain evidence="2">ND90Pr / ATCC 201652</strain>
    </source>
</reference>
<gene>
    <name evidence="1" type="ORF">COCSADRAFT_189550</name>
</gene>
<dbReference type="OrthoDB" id="440424at2759"/>
<reference evidence="1 2" key="1">
    <citation type="journal article" date="2012" name="PLoS Pathog.">
        <title>Diverse lifestyles and strategies of plant pathogenesis encoded in the genomes of eighteen Dothideomycetes fungi.</title>
        <authorList>
            <person name="Ohm R.A."/>
            <person name="Feau N."/>
            <person name="Henrissat B."/>
            <person name="Schoch C.L."/>
            <person name="Horwitz B.A."/>
            <person name="Barry K.W."/>
            <person name="Condon B.J."/>
            <person name="Copeland A.C."/>
            <person name="Dhillon B."/>
            <person name="Glaser F."/>
            <person name="Hesse C.N."/>
            <person name="Kosti I."/>
            <person name="LaButti K."/>
            <person name="Lindquist E.A."/>
            <person name="Lucas S."/>
            <person name="Salamov A.A."/>
            <person name="Bradshaw R.E."/>
            <person name="Ciuffetti L."/>
            <person name="Hamelin R.C."/>
            <person name="Kema G.H.J."/>
            <person name="Lawrence C."/>
            <person name="Scott J.A."/>
            <person name="Spatafora J.W."/>
            <person name="Turgeon B.G."/>
            <person name="de Wit P.J.G.M."/>
            <person name="Zhong S."/>
            <person name="Goodwin S.B."/>
            <person name="Grigoriev I.V."/>
        </authorList>
    </citation>
    <scope>NUCLEOTIDE SEQUENCE [LARGE SCALE GENOMIC DNA]</scope>
    <source>
        <strain evidence="2">ND90Pr / ATCC 201652</strain>
    </source>
</reference>
<dbReference type="GeneID" id="19133677"/>
<accession>M2SEY8</accession>
<keyword evidence="2" id="KW-1185">Reference proteome</keyword>
<proteinExistence type="predicted"/>
<organism evidence="1 2">
    <name type="scientific">Cochliobolus sativus (strain ND90Pr / ATCC 201652)</name>
    <name type="common">Common root rot and spot blotch fungus</name>
    <name type="synonym">Bipolaris sorokiniana</name>
    <dbReference type="NCBI Taxonomy" id="665912"/>
    <lineage>
        <taxon>Eukaryota</taxon>
        <taxon>Fungi</taxon>
        <taxon>Dikarya</taxon>
        <taxon>Ascomycota</taxon>
        <taxon>Pezizomycotina</taxon>
        <taxon>Dothideomycetes</taxon>
        <taxon>Pleosporomycetidae</taxon>
        <taxon>Pleosporales</taxon>
        <taxon>Pleosporineae</taxon>
        <taxon>Pleosporaceae</taxon>
        <taxon>Bipolaris</taxon>
    </lineage>
</organism>
<protein>
    <submittedName>
        <fullName evidence="1">Uncharacterized protein</fullName>
    </submittedName>
</protein>
<evidence type="ECO:0000313" key="1">
    <source>
        <dbReference type="EMBL" id="EMD65863.1"/>
    </source>
</evidence>
<dbReference type="Proteomes" id="UP000016934">
    <property type="component" value="Unassembled WGS sequence"/>
</dbReference>
<dbReference type="AlphaFoldDB" id="M2SEY8"/>
<evidence type="ECO:0000313" key="2">
    <source>
        <dbReference type="Proteomes" id="UP000016934"/>
    </source>
</evidence>
<dbReference type="KEGG" id="bsc:COCSADRAFT_189550"/>
<dbReference type="EMBL" id="KB445641">
    <property type="protein sequence ID" value="EMD65863.1"/>
    <property type="molecule type" value="Genomic_DNA"/>
</dbReference>